<feature type="region of interest" description="Disordered" evidence="1">
    <location>
        <begin position="302"/>
        <end position="339"/>
    </location>
</feature>
<proteinExistence type="predicted"/>
<gene>
    <name evidence="2" type="ORF">PR002_g29603</name>
</gene>
<organism evidence="2 3">
    <name type="scientific">Phytophthora rubi</name>
    <dbReference type="NCBI Taxonomy" id="129364"/>
    <lineage>
        <taxon>Eukaryota</taxon>
        <taxon>Sar</taxon>
        <taxon>Stramenopiles</taxon>
        <taxon>Oomycota</taxon>
        <taxon>Peronosporomycetes</taxon>
        <taxon>Peronosporales</taxon>
        <taxon>Peronosporaceae</taxon>
        <taxon>Phytophthora</taxon>
    </lineage>
</organism>
<evidence type="ECO:0000256" key="1">
    <source>
        <dbReference type="SAM" id="MobiDB-lite"/>
    </source>
</evidence>
<accession>A0A6A3GZY3</accession>
<dbReference type="OrthoDB" id="126298at2759"/>
<feature type="region of interest" description="Disordered" evidence="1">
    <location>
        <begin position="366"/>
        <end position="409"/>
    </location>
</feature>
<dbReference type="EMBL" id="QXFU01005980">
    <property type="protein sequence ID" value="KAE8962415.1"/>
    <property type="molecule type" value="Genomic_DNA"/>
</dbReference>
<feature type="compositionally biased region" description="Low complexity" evidence="1">
    <location>
        <begin position="315"/>
        <end position="329"/>
    </location>
</feature>
<feature type="compositionally biased region" description="Polar residues" evidence="1">
    <location>
        <begin position="380"/>
        <end position="390"/>
    </location>
</feature>
<feature type="compositionally biased region" description="Polar residues" evidence="1">
    <location>
        <begin position="609"/>
        <end position="626"/>
    </location>
</feature>
<evidence type="ECO:0000313" key="3">
    <source>
        <dbReference type="Proteomes" id="UP000435112"/>
    </source>
</evidence>
<feature type="region of interest" description="Disordered" evidence="1">
    <location>
        <begin position="609"/>
        <end position="649"/>
    </location>
</feature>
<feature type="non-terminal residue" evidence="2">
    <location>
        <position position="1"/>
    </location>
</feature>
<reference evidence="2 3" key="1">
    <citation type="submission" date="2018-09" db="EMBL/GenBank/DDBJ databases">
        <title>Genomic investigation of the strawberry pathogen Phytophthora fragariae indicates pathogenicity is determined by transcriptional variation in three key races.</title>
        <authorList>
            <person name="Adams T.M."/>
            <person name="Armitage A.D."/>
            <person name="Sobczyk M.K."/>
            <person name="Bates H.J."/>
            <person name="Dunwell J.M."/>
            <person name="Nellist C.F."/>
            <person name="Harrison R.J."/>
        </authorList>
    </citation>
    <scope>NUCLEOTIDE SEQUENCE [LARGE SCALE GENOMIC DNA]</scope>
    <source>
        <strain evidence="2 3">SCRP324</strain>
    </source>
</reference>
<evidence type="ECO:0000313" key="2">
    <source>
        <dbReference type="EMBL" id="KAE8962415.1"/>
    </source>
</evidence>
<protein>
    <submittedName>
        <fullName evidence="2">Uncharacterized protein</fullName>
    </submittedName>
</protein>
<feature type="compositionally biased region" description="Basic residues" evidence="1">
    <location>
        <begin position="250"/>
        <end position="260"/>
    </location>
</feature>
<feature type="compositionally biased region" description="Pro residues" evidence="1">
    <location>
        <begin position="230"/>
        <end position="240"/>
    </location>
</feature>
<dbReference type="Proteomes" id="UP000435112">
    <property type="component" value="Unassembled WGS sequence"/>
</dbReference>
<sequence length="712" mass="78055">LPAALPGHDYATIVEDSEAERVGVRVLPPVTNDDEATAQGEPEDSLVWVLRPRANICRVWAGELTAGAPGRLLRRPVFALTENRPYYGQVTAYEGSLVTIRHGDQMTQVPVSDVEEVAPVIVFLLHKAQLMRRLESRSAIGQAHTRLLDRLMGTEEAPGTRDVRRLLTGIAPVAAHPRPTATLTWMDPRTGRDSSCSVRHVIDFGFYVDGNHDVPADTALGAHFWEDPNFPGPPSGPQPTPVSTRLLGPRPRRTPARRAARTSPAGLEEVPPTPDQSRDHLVPPGAADQSRFVEFMDALDTSPFDTAHSDQGSLATAPPAQTTTPSAGPGRRTRSDENPFSTVDASMRILAALAEQPDLLQHYARQLGDQERDPKRPRYSSISDLQPTDDSTGRLDRQHSFRPSARQQDVHALTCADDHRGKSPGSFVDYARASLATKFISLPAILSRLYDFLFGVCGLSVLHFRRFDLSAQLDYANTSQLNARNFSAGVDLPPLPREPSHGDLKAALGVLGTYSEEFFDPNTRSLVSAAKDFAEELSDYEPWSSSEVKTLAFWFSNIFAAYRRSCGHDLDHGSATRLDVRSRFSMQDPELSGMLLKMSRQRMRMQLPSSASVDAGRSNVQATGLPTRSVRGNPKEAPKRQVPTEVGLATPRQGGKQLCLRFISARGCPSASADRCTHSFLGHFVPTTKLDPVVKAHVQDKLGGLRPDLQHL</sequence>
<comment type="caution">
    <text evidence="2">The sequence shown here is derived from an EMBL/GenBank/DDBJ whole genome shotgun (WGS) entry which is preliminary data.</text>
</comment>
<feature type="region of interest" description="Disordered" evidence="1">
    <location>
        <begin position="225"/>
        <end position="285"/>
    </location>
</feature>
<dbReference type="AlphaFoldDB" id="A0A6A3GZY3"/>
<name>A0A6A3GZY3_9STRA</name>